<dbReference type="RefSeq" id="WP_188477816.1">
    <property type="nucleotide sequence ID" value="NZ_BMFJ01000001.1"/>
</dbReference>
<dbReference type="Pfam" id="PF11157">
    <property type="entry name" value="DUF2937"/>
    <property type="match status" value="1"/>
</dbReference>
<proteinExistence type="predicted"/>
<keyword evidence="2" id="KW-0812">Transmembrane</keyword>
<keyword evidence="2" id="KW-0472">Membrane</keyword>
<dbReference type="AlphaFoldDB" id="A0A917AA65"/>
<gene>
    <name evidence="3" type="ORF">GCM10011360_22940</name>
</gene>
<keyword evidence="2" id="KW-1133">Transmembrane helix</keyword>
<name>A0A917AA65_9RHOB</name>
<keyword evidence="4" id="KW-1185">Reference proteome</keyword>
<protein>
    <recommendedName>
        <fullName evidence="5">DUF2937 family protein</fullName>
    </recommendedName>
</protein>
<feature type="region of interest" description="Disordered" evidence="1">
    <location>
        <begin position="165"/>
        <end position="199"/>
    </location>
</feature>
<dbReference type="InterPro" id="IPR022584">
    <property type="entry name" value="DUF2937"/>
</dbReference>
<evidence type="ECO:0000256" key="2">
    <source>
        <dbReference type="SAM" id="Phobius"/>
    </source>
</evidence>
<evidence type="ECO:0000256" key="1">
    <source>
        <dbReference type="SAM" id="MobiDB-lite"/>
    </source>
</evidence>
<evidence type="ECO:0008006" key="5">
    <source>
        <dbReference type="Google" id="ProtNLM"/>
    </source>
</evidence>
<reference evidence="4" key="1">
    <citation type="journal article" date="2019" name="Int. J. Syst. Evol. Microbiol.">
        <title>The Global Catalogue of Microorganisms (GCM) 10K type strain sequencing project: providing services to taxonomists for standard genome sequencing and annotation.</title>
        <authorList>
            <consortium name="The Broad Institute Genomics Platform"/>
            <consortium name="The Broad Institute Genome Sequencing Center for Infectious Disease"/>
            <person name="Wu L."/>
            <person name="Ma J."/>
        </authorList>
    </citation>
    <scope>NUCLEOTIDE SEQUENCE [LARGE SCALE GENOMIC DNA]</scope>
    <source>
        <strain evidence="4">CGMCC 1.12664</strain>
    </source>
</reference>
<comment type="caution">
    <text evidence="3">The sequence shown here is derived from an EMBL/GenBank/DDBJ whole genome shotgun (WGS) entry which is preliminary data.</text>
</comment>
<dbReference type="Proteomes" id="UP000612855">
    <property type="component" value="Unassembled WGS sequence"/>
</dbReference>
<evidence type="ECO:0000313" key="4">
    <source>
        <dbReference type="Proteomes" id="UP000612855"/>
    </source>
</evidence>
<organism evidence="3 4">
    <name type="scientific">Primorskyibacter flagellatus</name>
    <dbReference type="NCBI Taxonomy" id="1387277"/>
    <lineage>
        <taxon>Bacteria</taxon>
        <taxon>Pseudomonadati</taxon>
        <taxon>Pseudomonadota</taxon>
        <taxon>Alphaproteobacteria</taxon>
        <taxon>Rhodobacterales</taxon>
        <taxon>Roseobacteraceae</taxon>
        <taxon>Primorskyibacter</taxon>
    </lineage>
</organism>
<feature type="transmembrane region" description="Helical" evidence="2">
    <location>
        <begin position="133"/>
        <end position="158"/>
    </location>
</feature>
<dbReference type="EMBL" id="BMFJ01000001">
    <property type="protein sequence ID" value="GGE34492.1"/>
    <property type="molecule type" value="Genomic_DNA"/>
</dbReference>
<evidence type="ECO:0000313" key="3">
    <source>
        <dbReference type="EMBL" id="GGE34492.1"/>
    </source>
</evidence>
<sequence length="199" mass="21082">MIARMLTLAGALTGAAGLSQFPEFSQQYTQRLGGAVDELARVVADFDASAAAEGLTRDAALAEMTGTAFVDRRRGDMARTIARHARLEADLAALRAAGPFTRALHPARFGDADLLQATAADFRPALPLTFAGVSFGGIGLVAGALALSALSTLLRLLAMPFRRRRAPRREPPLHRPAQKAPVAPGKGPQRRVPPITRRA</sequence>
<accession>A0A917AA65</accession>